<evidence type="ECO:0000256" key="2">
    <source>
        <dbReference type="ARBA" id="ARBA00011245"/>
    </source>
</evidence>
<proteinExistence type="inferred from homology"/>
<sequence>MPSNQAAWLDGKDQKLRVADIAYTSPGADDVVIQNHSLAINPVDWKIQDSGMFIQSWPTVVGCDVAGEVYEIGSNVTAFKKGDRVIAHSISLATGEIKGSAFQLYSTIPAATVAILPSSISYSQGSVLPLAIDTAAVGLYAEAEKGFFGLPYPSLNPSSSGKTLLVWGGSSSVGALTIQLAVASGVKVVSVASKHNIDFVKSLGASEVLDYKTSSVVEDVVKAVKSVGGEYLGTYDAISTNDSFKHVLPITEKLGGGKLALTLGGPKEGVPENVKIANVFGVNAVTHPVWKDYITPALEQGKLRAVPEAQVVGKGLENVQKGLDALKAGVSAKKVVVEL</sequence>
<reference evidence="5 6" key="1">
    <citation type="submission" date="2016-06" db="EMBL/GenBank/DDBJ databases">
        <authorList>
            <person name="Kjaerup R.B."/>
            <person name="Dalgaard T.S."/>
            <person name="Juul-Madsen H.R."/>
        </authorList>
    </citation>
    <scope>NUCLEOTIDE SEQUENCE [LARGE SCALE GENOMIC DNA]</scope>
</reference>
<dbReference type="Gene3D" id="3.90.180.10">
    <property type="entry name" value="Medium-chain alcohol dehydrogenases, catalytic domain"/>
    <property type="match status" value="1"/>
</dbReference>
<dbReference type="SUPFAM" id="SSF50129">
    <property type="entry name" value="GroES-like"/>
    <property type="match status" value="1"/>
</dbReference>
<dbReference type="SUPFAM" id="SSF51735">
    <property type="entry name" value="NAD(P)-binding Rossmann-fold domains"/>
    <property type="match status" value="1"/>
</dbReference>
<dbReference type="PANTHER" id="PTHR45348">
    <property type="entry name" value="HYPOTHETICAL OXIDOREDUCTASE (EUROFUNG)"/>
    <property type="match status" value="1"/>
</dbReference>
<dbReference type="Pfam" id="PF08240">
    <property type="entry name" value="ADH_N"/>
    <property type="match status" value="1"/>
</dbReference>
<dbReference type="AlphaFoldDB" id="A0A1X7RDD1"/>
<comment type="similarity">
    <text evidence="1">Belongs to the zinc-containing alcohol dehydrogenase family.</text>
</comment>
<evidence type="ECO:0000259" key="4">
    <source>
        <dbReference type="SMART" id="SM00829"/>
    </source>
</evidence>
<dbReference type="InterPro" id="IPR013154">
    <property type="entry name" value="ADH-like_N"/>
</dbReference>
<feature type="domain" description="Enoyl reductase (ER)" evidence="4">
    <location>
        <begin position="11"/>
        <end position="337"/>
    </location>
</feature>
<dbReference type="STRING" id="1276538.A0A1X7RDD1"/>
<dbReference type="InterPro" id="IPR047122">
    <property type="entry name" value="Trans-enoyl_RdTase-like"/>
</dbReference>
<dbReference type="CDD" id="cd08249">
    <property type="entry name" value="enoyl_reductase_like"/>
    <property type="match status" value="1"/>
</dbReference>
<name>A0A1X7RDD1_ZYMT9</name>
<dbReference type="Pfam" id="PF00107">
    <property type="entry name" value="ADH_zinc_N"/>
    <property type="match status" value="1"/>
</dbReference>
<dbReference type="PANTHER" id="PTHR45348:SF2">
    <property type="entry name" value="ZINC-TYPE ALCOHOL DEHYDROGENASE-LIKE PROTEIN C2E1P3.01"/>
    <property type="match status" value="1"/>
</dbReference>
<organism evidence="5 6">
    <name type="scientific">Zymoseptoria tritici (strain ST99CH_3D7)</name>
    <dbReference type="NCBI Taxonomy" id="1276538"/>
    <lineage>
        <taxon>Eukaryota</taxon>
        <taxon>Fungi</taxon>
        <taxon>Dikarya</taxon>
        <taxon>Ascomycota</taxon>
        <taxon>Pezizomycotina</taxon>
        <taxon>Dothideomycetes</taxon>
        <taxon>Dothideomycetidae</taxon>
        <taxon>Mycosphaerellales</taxon>
        <taxon>Mycosphaerellaceae</taxon>
        <taxon>Zymoseptoria</taxon>
    </lineage>
</organism>
<dbReference type="Proteomes" id="UP000215127">
    <property type="component" value="Chromosome 1"/>
</dbReference>
<dbReference type="InterPro" id="IPR036291">
    <property type="entry name" value="NAD(P)-bd_dom_sf"/>
</dbReference>
<protein>
    <recommendedName>
        <fullName evidence="4">Enoyl reductase (ER) domain-containing protein</fullName>
    </recommendedName>
</protein>
<evidence type="ECO:0000313" key="5">
    <source>
        <dbReference type="EMBL" id="SMQ45429.1"/>
    </source>
</evidence>
<evidence type="ECO:0000313" key="6">
    <source>
        <dbReference type="Proteomes" id="UP000215127"/>
    </source>
</evidence>
<evidence type="ECO:0000256" key="1">
    <source>
        <dbReference type="ARBA" id="ARBA00008072"/>
    </source>
</evidence>
<dbReference type="EMBL" id="LT853692">
    <property type="protein sequence ID" value="SMQ45429.1"/>
    <property type="molecule type" value="Genomic_DNA"/>
</dbReference>
<comment type="subunit">
    <text evidence="2">Monomer.</text>
</comment>
<evidence type="ECO:0000256" key="3">
    <source>
        <dbReference type="ARBA" id="ARBA00023002"/>
    </source>
</evidence>
<keyword evidence="6" id="KW-1185">Reference proteome</keyword>
<accession>A0A1X7RDD1</accession>
<dbReference type="InterPro" id="IPR020843">
    <property type="entry name" value="ER"/>
</dbReference>
<dbReference type="GO" id="GO:0016651">
    <property type="term" value="F:oxidoreductase activity, acting on NAD(P)H"/>
    <property type="evidence" value="ECO:0007669"/>
    <property type="project" value="InterPro"/>
</dbReference>
<dbReference type="InterPro" id="IPR011032">
    <property type="entry name" value="GroES-like_sf"/>
</dbReference>
<dbReference type="InterPro" id="IPR013149">
    <property type="entry name" value="ADH-like_C"/>
</dbReference>
<dbReference type="SMART" id="SM00829">
    <property type="entry name" value="PKS_ER"/>
    <property type="match status" value="1"/>
</dbReference>
<dbReference type="Gene3D" id="3.40.50.720">
    <property type="entry name" value="NAD(P)-binding Rossmann-like Domain"/>
    <property type="match status" value="1"/>
</dbReference>
<gene>
    <name evidence="5" type="ORF">ZT3D7_G573</name>
</gene>
<keyword evidence="3" id="KW-0560">Oxidoreductase</keyword>